<dbReference type="AlphaFoldDB" id="H3KDD1"/>
<evidence type="ECO:0000313" key="1">
    <source>
        <dbReference type="EMBL" id="EHY31867.1"/>
    </source>
</evidence>
<protein>
    <submittedName>
        <fullName evidence="1">Uncharacterized protein</fullName>
    </submittedName>
</protein>
<dbReference type="EMBL" id="AFBQ01000103">
    <property type="protein sequence ID" value="EHY31867.1"/>
    <property type="molecule type" value="Genomic_DNA"/>
</dbReference>
<gene>
    <name evidence="1" type="ORF">HMPREF9440_00740</name>
</gene>
<accession>H3KDD1</accession>
<proteinExistence type="predicted"/>
<evidence type="ECO:0000313" key="2">
    <source>
        <dbReference type="Proteomes" id="UP000004956"/>
    </source>
</evidence>
<dbReference type="Proteomes" id="UP000004956">
    <property type="component" value="Unassembled WGS sequence"/>
</dbReference>
<dbReference type="HOGENOM" id="CLU_3277676_0_0_4"/>
<comment type="caution">
    <text evidence="1">The sequence shown here is derived from an EMBL/GenBank/DDBJ whole genome shotgun (WGS) entry which is preliminary data.</text>
</comment>
<keyword evidence="2" id="KW-1185">Reference proteome</keyword>
<sequence length="41" mass="4576">MFSRHVVNPLTRFRKMTAIRAGKIQVLGVFDVPLTVTTTSS</sequence>
<dbReference type="STRING" id="762967.HMPREF9440_00740"/>
<name>H3KDD1_9BURK</name>
<organism evidence="1 2">
    <name type="scientific">Sutterella parvirubra YIT 11816</name>
    <dbReference type="NCBI Taxonomy" id="762967"/>
    <lineage>
        <taxon>Bacteria</taxon>
        <taxon>Pseudomonadati</taxon>
        <taxon>Pseudomonadota</taxon>
        <taxon>Betaproteobacteria</taxon>
        <taxon>Burkholderiales</taxon>
        <taxon>Sutterellaceae</taxon>
        <taxon>Sutterella</taxon>
    </lineage>
</organism>
<reference evidence="1 2" key="1">
    <citation type="submission" date="2011-11" db="EMBL/GenBank/DDBJ databases">
        <authorList>
            <person name="Weinstock G."/>
            <person name="Sodergren E."/>
            <person name="Clifton S."/>
            <person name="Fulton L."/>
            <person name="Fulton B."/>
            <person name="Courtney L."/>
            <person name="Fronick C."/>
            <person name="Harrison M."/>
            <person name="Strong C."/>
            <person name="Farmer C."/>
            <person name="Delahaunty K."/>
            <person name="Markovic C."/>
            <person name="Hall O."/>
            <person name="Minx P."/>
            <person name="Tomlinson C."/>
            <person name="Mitreva M."/>
            <person name="Hou S."/>
            <person name="Chen J."/>
            <person name="Wollam A."/>
            <person name="Pepin K.H."/>
            <person name="Johnson M."/>
            <person name="Bhonagiri V."/>
            <person name="Zhang X."/>
            <person name="Suruliraj S."/>
            <person name="Warren W."/>
            <person name="Chinwalla A."/>
            <person name="Mardis E.R."/>
            <person name="Wilson R.K."/>
        </authorList>
    </citation>
    <scope>NUCLEOTIDE SEQUENCE [LARGE SCALE GENOMIC DNA]</scope>
    <source>
        <strain evidence="1 2">YIT 11816</strain>
    </source>
</reference>